<feature type="compositionally biased region" description="Basic residues" evidence="4">
    <location>
        <begin position="198"/>
        <end position="219"/>
    </location>
</feature>
<keyword evidence="8" id="KW-0378">Hydrolase</keyword>
<dbReference type="GO" id="GO:0000172">
    <property type="term" value="C:ribonuclease MRP complex"/>
    <property type="evidence" value="ECO:0007669"/>
    <property type="project" value="InterPro"/>
</dbReference>
<dbReference type="OrthoDB" id="442863at2759"/>
<dbReference type="InterPro" id="IPR039182">
    <property type="entry name" value="Pop1"/>
</dbReference>
<dbReference type="OMA" id="SRRIFRY"/>
<dbReference type="Pfam" id="PF06978">
    <property type="entry name" value="POP1_N"/>
    <property type="match status" value="1"/>
</dbReference>
<dbReference type="KEGG" id="pmal:PMUG01_01021300"/>
<feature type="domain" description="POPLD" evidence="6">
    <location>
        <begin position="876"/>
        <end position="967"/>
    </location>
</feature>
<reference evidence="8 9" key="1">
    <citation type="submission" date="2016-06" db="EMBL/GenBank/DDBJ databases">
        <authorList>
            <consortium name="Pathogen Informatics"/>
        </authorList>
    </citation>
    <scope>NUCLEOTIDE SEQUENCE [LARGE SCALE GENOMIC DNA]</scope>
</reference>
<evidence type="ECO:0000256" key="1">
    <source>
        <dbReference type="ARBA" id="ARBA00004123"/>
    </source>
</evidence>
<dbReference type="InterPro" id="IPR055079">
    <property type="entry name" value="POP1_C"/>
</dbReference>
<feature type="domain" description="POP1 C-terminal" evidence="7">
    <location>
        <begin position="1033"/>
        <end position="1227"/>
    </location>
</feature>
<organism evidence="8 9">
    <name type="scientific">Plasmodium malariae</name>
    <dbReference type="NCBI Taxonomy" id="5858"/>
    <lineage>
        <taxon>Eukaryota</taxon>
        <taxon>Sar</taxon>
        <taxon>Alveolata</taxon>
        <taxon>Apicomplexa</taxon>
        <taxon>Aconoidasida</taxon>
        <taxon>Haemosporida</taxon>
        <taxon>Plasmodiidae</taxon>
        <taxon>Plasmodium</taxon>
        <taxon>Plasmodium (Plasmodium)</taxon>
    </lineage>
</organism>
<dbReference type="GO" id="GO:0004526">
    <property type="term" value="F:ribonuclease P activity"/>
    <property type="evidence" value="ECO:0007669"/>
    <property type="project" value="UniProtKB-EC"/>
</dbReference>
<evidence type="ECO:0000259" key="7">
    <source>
        <dbReference type="Pfam" id="PF22770"/>
    </source>
</evidence>
<dbReference type="PANTHER" id="PTHR22731:SF3">
    <property type="entry name" value="RIBONUCLEASES P_MRP PROTEIN SUBUNIT POP1"/>
    <property type="match status" value="1"/>
</dbReference>
<dbReference type="InterPro" id="IPR012590">
    <property type="entry name" value="POPLD_dom"/>
</dbReference>
<keyword evidence="3" id="KW-0539">Nucleus</keyword>
<evidence type="ECO:0000313" key="8">
    <source>
        <dbReference type="EMBL" id="SBT86919.1"/>
    </source>
</evidence>
<dbReference type="EC" id="3.1.26.5" evidence="8"/>
<dbReference type="PANTHER" id="PTHR22731">
    <property type="entry name" value="RIBONUCLEASES P/MRP PROTEIN SUBUNIT POP1"/>
    <property type="match status" value="1"/>
</dbReference>
<keyword evidence="9" id="KW-1185">Reference proteome</keyword>
<dbReference type="GeneID" id="39866365"/>
<dbReference type="GO" id="GO:0001682">
    <property type="term" value="P:tRNA 5'-leader removal"/>
    <property type="evidence" value="ECO:0007669"/>
    <property type="project" value="InterPro"/>
</dbReference>
<dbReference type="RefSeq" id="XP_028860002.1">
    <property type="nucleotide sequence ID" value="XM_029008255.1"/>
</dbReference>
<evidence type="ECO:0000256" key="3">
    <source>
        <dbReference type="ARBA" id="ARBA00023242"/>
    </source>
</evidence>
<accession>A0A1D3JK98</accession>
<evidence type="ECO:0000259" key="5">
    <source>
        <dbReference type="Pfam" id="PF06978"/>
    </source>
</evidence>
<feature type="region of interest" description="Disordered" evidence="4">
    <location>
        <begin position="197"/>
        <end position="219"/>
    </location>
</feature>
<proteinExistence type="predicted"/>
<gene>
    <name evidence="8" type="primary">POP1</name>
    <name evidence="8" type="ORF">PMUG01_01021300</name>
</gene>
<dbReference type="Pfam" id="PF22770">
    <property type="entry name" value="POP1_C"/>
    <property type="match status" value="1"/>
</dbReference>
<dbReference type="EMBL" id="LT594622">
    <property type="protein sequence ID" value="SBT86919.1"/>
    <property type="molecule type" value="Genomic_DNA"/>
</dbReference>
<evidence type="ECO:0000256" key="4">
    <source>
        <dbReference type="SAM" id="MobiDB-lite"/>
    </source>
</evidence>
<feature type="compositionally biased region" description="Low complexity" evidence="4">
    <location>
        <begin position="14"/>
        <end position="27"/>
    </location>
</feature>
<dbReference type="Pfam" id="PF08170">
    <property type="entry name" value="POPLD"/>
    <property type="match status" value="1"/>
</dbReference>
<evidence type="ECO:0000256" key="2">
    <source>
        <dbReference type="ARBA" id="ARBA00022694"/>
    </source>
</evidence>
<feature type="compositionally biased region" description="Basic and acidic residues" evidence="4">
    <location>
        <begin position="28"/>
        <end position="44"/>
    </location>
</feature>
<keyword evidence="2" id="KW-0819">tRNA processing</keyword>
<dbReference type="AlphaFoldDB" id="A0A1D3JK98"/>
<feature type="domain" description="Pop1 N-terminal" evidence="5">
    <location>
        <begin position="208"/>
        <end position="296"/>
    </location>
</feature>
<evidence type="ECO:0000313" key="9">
    <source>
        <dbReference type="Proteomes" id="UP000219813"/>
    </source>
</evidence>
<name>A0A1D3JK98_PLAMA</name>
<dbReference type="GO" id="GO:0005655">
    <property type="term" value="C:nucleolar ribonuclease P complex"/>
    <property type="evidence" value="ECO:0007669"/>
    <property type="project" value="InterPro"/>
</dbReference>
<dbReference type="InterPro" id="IPR009723">
    <property type="entry name" value="Pop1_N"/>
</dbReference>
<dbReference type="VEuPathDB" id="PlasmoDB:PmUG01_01021300"/>
<dbReference type="Proteomes" id="UP000219813">
    <property type="component" value="Chromosome 1"/>
</dbReference>
<evidence type="ECO:0000259" key="6">
    <source>
        <dbReference type="Pfam" id="PF08170"/>
    </source>
</evidence>
<comment type="subcellular location">
    <subcellularLocation>
        <location evidence="1">Nucleus</location>
    </subcellularLocation>
</comment>
<feature type="region of interest" description="Disordered" evidence="4">
    <location>
        <begin position="1"/>
        <end position="94"/>
    </location>
</feature>
<protein>
    <submittedName>
        <fullName evidence="8">Ribonucleases P/MRP protein subunit POP1, putative</fullName>
        <ecNumber evidence="8">3.1.26.5</ecNumber>
    </submittedName>
</protein>
<sequence length="1235" mass="144472">MVTFFSGGKRNSDNSENSENSDNSGNSDHSDKGIFDKDENDKDKVKGKRSSSKKQSVDKIEKPPKSSSGITDHGKVSKKNDNRRKKNEKDEQMAAVKELDKQNDKIYKSIYEINNNCSDTSFLNYNSIPWVSSFFSLKDEDFAIFGNELKKRNIFKRCFQRIHKNRRRRCMSFNPYRVPLVCKKIILEEMLISEPNINKKKKKNNSSNKKNKKKKKKKKSGMMPYGYFYKNFIMRGKKKNWLETHMYHSKRFRMINMYGYKLALKNCSKISRRIFRYSKRKSLIHDLSYVEIIQLSAHENIIIDILKKCTNVLQANMLRKKYLLGLLLGKIFIHRYDPDEFAIGGGASRGSSMDITGTTANMTASSNANASGTYAKTADSTDAIKRTDASNQNACTVNSISNPNSFDGSNFFSANNSLICPAYFLWRSKLKSYKYFKKISNNKMKEKNSDSIVTISNVSEAMRNHLNYNCHSFQKEEHGTEEETKRDLWVFVHPTCLKKVIENFQKINNSQVIIKHIKNICMYELMGPKSFQLLVNILKVKNKYYMETQKDHVYNYSYEDITLPYDFVIPLYAILPKSIGPFLLNYKVNDSKEQKWGNEEIKSVNNNNKCSNSGNNYDQVRENKLFNDKKKYDNFIENSFDYLKEKNGNAVLNMNKFSPYDNNILMNEKIKQNVIKHIKVNKYEHVRSSKKKKVKTCIMKMLKNNKNIESYDVIKQRRESDMLFINMGEECSLDKSAVTKVVGASAETNVENKYVLRKMKGDSNSFQGGQTTEMDNLSKKHVCLSKEKEKEKEEKEKKKGFESFRNEKLLQNYVHEFLENYDKKKCKKEGILERNEMYDMYRELKETKEKISHNMKSYIKIPILIINQTNGNNKRYFILCPSKKKSTVLFHLLVRNGSIAIGLKEREKILKCSEFLCYPKDFPDSYGGILYNNFREELSKKNYFKKPIGKRINYYCLGINNPFNYSWFCIYPYNENIKIIRCTDPYNQFLIKTFLHRFLTISFKRIYSLDTFETFDSFMEEFKTKFFVFSSFYISVYVHAHKGGTPKRMAHVCSLTLKRLIKLFMKQVGTNKLHEWVMHKRIRHTNKKKEKIKKFKESVIHKYKNRIMKKSKSAKGDVKVQTNGQIKGDINSKTCEKKDIDEIILPSKKIIGYVSSGGHVLSKGYGYGVAHISFYLLLQNLLHHIFALKLMASDPLKINNRAKEFPSLALIRNIDSVHYYPVWLSLVTEDKYLPF</sequence>
<feature type="compositionally biased region" description="Basic and acidic residues" evidence="4">
    <location>
        <begin position="55"/>
        <end position="64"/>
    </location>
</feature>